<feature type="transmembrane region" description="Helical" evidence="2">
    <location>
        <begin position="107"/>
        <end position="126"/>
    </location>
</feature>
<keyword evidence="2" id="KW-0472">Membrane</keyword>
<dbReference type="WBParaSite" id="Pan_g5926.t1">
    <property type="protein sequence ID" value="Pan_g5926.t1"/>
    <property type="gene ID" value="Pan_g5926"/>
</dbReference>
<dbReference type="AlphaFoldDB" id="A0A7E4W484"/>
<evidence type="ECO:0000256" key="2">
    <source>
        <dbReference type="SAM" id="Phobius"/>
    </source>
</evidence>
<sequence length="232" mass="26073">MSHPVHPYKGRPVISPLLLSVATRMDRCIIALAPPPPSAVLSSFPALFSVFNPATNVMFRSFFRLRVDDSPVPIVLASSVWIESNGESNTQSKRTIVVDLPAIASTMYPPVLFVVCLTPAFYAIVFPAELRRFDQSIPSSFFVVLLRSGRVLLGPAAPFFHRPIDSSGAKRWRRPSGSLPNASVQKEKEHPPSIGIPQVQKHRHPMTVFHVDVRRRRPRFNLKCRLFMARLR</sequence>
<accession>A0A7E4W484</accession>
<evidence type="ECO:0000256" key="1">
    <source>
        <dbReference type="SAM" id="MobiDB-lite"/>
    </source>
</evidence>
<evidence type="ECO:0000313" key="3">
    <source>
        <dbReference type="Proteomes" id="UP000492821"/>
    </source>
</evidence>
<protein>
    <submittedName>
        <fullName evidence="4">Neur_chan_memb domain-containing protein</fullName>
    </submittedName>
</protein>
<reference evidence="3" key="1">
    <citation type="journal article" date="2013" name="Genetics">
        <title>The draft genome and transcriptome of Panagrellus redivivus are shaped by the harsh demands of a free-living lifestyle.</title>
        <authorList>
            <person name="Srinivasan J."/>
            <person name="Dillman A.R."/>
            <person name="Macchietto M.G."/>
            <person name="Heikkinen L."/>
            <person name="Lakso M."/>
            <person name="Fracchia K.M."/>
            <person name="Antoshechkin I."/>
            <person name="Mortazavi A."/>
            <person name="Wong G."/>
            <person name="Sternberg P.W."/>
        </authorList>
    </citation>
    <scope>NUCLEOTIDE SEQUENCE [LARGE SCALE GENOMIC DNA]</scope>
    <source>
        <strain evidence="3">MT8872</strain>
    </source>
</reference>
<feature type="region of interest" description="Disordered" evidence="1">
    <location>
        <begin position="167"/>
        <end position="198"/>
    </location>
</feature>
<keyword evidence="2" id="KW-1133">Transmembrane helix</keyword>
<dbReference type="Proteomes" id="UP000492821">
    <property type="component" value="Unassembled WGS sequence"/>
</dbReference>
<keyword evidence="3" id="KW-1185">Reference proteome</keyword>
<organism evidence="3 4">
    <name type="scientific">Panagrellus redivivus</name>
    <name type="common">Microworm</name>
    <dbReference type="NCBI Taxonomy" id="6233"/>
    <lineage>
        <taxon>Eukaryota</taxon>
        <taxon>Metazoa</taxon>
        <taxon>Ecdysozoa</taxon>
        <taxon>Nematoda</taxon>
        <taxon>Chromadorea</taxon>
        <taxon>Rhabditida</taxon>
        <taxon>Tylenchina</taxon>
        <taxon>Panagrolaimomorpha</taxon>
        <taxon>Panagrolaimoidea</taxon>
        <taxon>Panagrolaimidae</taxon>
        <taxon>Panagrellus</taxon>
    </lineage>
</organism>
<name>A0A7E4W484_PANRE</name>
<reference evidence="4" key="2">
    <citation type="submission" date="2020-10" db="UniProtKB">
        <authorList>
            <consortium name="WormBaseParasite"/>
        </authorList>
    </citation>
    <scope>IDENTIFICATION</scope>
</reference>
<keyword evidence="2" id="KW-0812">Transmembrane</keyword>
<evidence type="ECO:0000313" key="4">
    <source>
        <dbReference type="WBParaSite" id="Pan_g5926.t1"/>
    </source>
</evidence>
<proteinExistence type="predicted"/>